<feature type="compositionally biased region" description="Polar residues" evidence="2">
    <location>
        <begin position="30"/>
        <end position="40"/>
    </location>
</feature>
<feature type="compositionally biased region" description="Polar residues" evidence="2">
    <location>
        <begin position="9"/>
        <end position="23"/>
    </location>
</feature>
<dbReference type="Proteomes" id="UP000250235">
    <property type="component" value="Unassembled WGS sequence"/>
</dbReference>
<accession>A0A2Z7DF26</accession>
<organism evidence="3 4">
    <name type="scientific">Dorcoceras hygrometricum</name>
    <dbReference type="NCBI Taxonomy" id="472368"/>
    <lineage>
        <taxon>Eukaryota</taxon>
        <taxon>Viridiplantae</taxon>
        <taxon>Streptophyta</taxon>
        <taxon>Embryophyta</taxon>
        <taxon>Tracheophyta</taxon>
        <taxon>Spermatophyta</taxon>
        <taxon>Magnoliopsida</taxon>
        <taxon>eudicotyledons</taxon>
        <taxon>Gunneridae</taxon>
        <taxon>Pentapetalae</taxon>
        <taxon>asterids</taxon>
        <taxon>lamiids</taxon>
        <taxon>Lamiales</taxon>
        <taxon>Gesneriaceae</taxon>
        <taxon>Didymocarpoideae</taxon>
        <taxon>Trichosporeae</taxon>
        <taxon>Loxocarpinae</taxon>
        <taxon>Dorcoceras</taxon>
    </lineage>
</organism>
<protein>
    <submittedName>
        <fullName evidence="3">Uncharacterized protein</fullName>
    </submittedName>
</protein>
<keyword evidence="4" id="KW-1185">Reference proteome</keyword>
<evidence type="ECO:0000256" key="1">
    <source>
        <dbReference type="SAM" id="Coils"/>
    </source>
</evidence>
<gene>
    <name evidence="3" type="ORF">F511_04853</name>
</gene>
<name>A0A2Z7DF26_9LAMI</name>
<feature type="coiled-coil region" evidence="1">
    <location>
        <begin position="357"/>
        <end position="412"/>
    </location>
</feature>
<feature type="compositionally biased region" description="Low complexity" evidence="2">
    <location>
        <begin position="236"/>
        <end position="253"/>
    </location>
</feature>
<evidence type="ECO:0000313" key="4">
    <source>
        <dbReference type="Proteomes" id="UP000250235"/>
    </source>
</evidence>
<feature type="region of interest" description="Disordered" evidence="2">
    <location>
        <begin position="236"/>
        <end position="259"/>
    </location>
</feature>
<dbReference type="EMBL" id="KQ987296">
    <property type="protein sequence ID" value="KZV57416.1"/>
    <property type="molecule type" value="Genomic_DNA"/>
</dbReference>
<keyword evidence="1" id="KW-0175">Coiled coil</keyword>
<evidence type="ECO:0000256" key="2">
    <source>
        <dbReference type="SAM" id="MobiDB-lite"/>
    </source>
</evidence>
<reference evidence="3 4" key="1">
    <citation type="journal article" date="2015" name="Proc. Natl. Acad. Sci. U.S.A.">
        <title>The resurrection genome of Boea hygrometrica: A blueprint for survival of dehydration.</title>
        <authorList>
            <person name="Xiao L."/>
            <person name="Yang G."/>
            <person name="Zhang L."/>
            <person name="Yang X."/>
            <person name="Zhao S."/>
            <person name="Ji Z."/>
            <person name="Zhou Q."/>
            <person name="Hu M."/>
            <person name="Wang Y."/>
            <person name="Chen M."/>
            <person name="Xu Y."/>
            <person name="Jin H."/>
            <person name="Xiao X."/>
            <person name="Hu G."/>
            <person name="Bao F."/>
            <person name="Hu Y."/>
            <person name="Wan P."/>
            <person name="Li L."/>
            <person name="Deng X."/>
            <person name="Kuang T."/>
            <person name="Xiang C."/>
            <person name="Zhu J.K."/>
            <person name="Oliver M.J."/>
            <person name="He Y."/>
        </authorList>
    </citation>
    <scope>NUCLEOTIDE SEQUENCE [LARGE SCALE GENOMIC DNA]</scope>
    <source>
        <strain evidence="4">cv. XS01</strain>
    </source>
</reference>
<proteinExistence type="predicted"/>
<evidence type="ECO:0000313" key="3">
    <source>
        <dbReference type="EMBL" id="KZV57416.1"/>
    </source>
</evidence>
<dbReference type="AlphaFoldDB" id="A0A2Z7DF26"/>
<sequence length="473" mass="53311">MKHLHERSTTLPQQCKTTIGNDGNQRRKATVNTGTKHSTQNAVVPTYQNDVVSLPATKQANETTSWFLFTKRRRFSPLALSADHRNSWSLATGGYALIHQRMKSTSALLLLPTKMQRLKYQKLTQIRWLRQAHRPTADPNSNEQLRKNLSPICLFFESVQGICSQRPPVKTWGWFKVCTEIIRSSMFDCLKPVGCVNFCTDLVPVGSVVGDYSIPRMVEDYVSYRIQIIDVISVHSSDSNSSSTSSSQNQMDSRVNSPMDEETSANQIDFLVDTPVDEETPVTQISLPAVDTTDVTESFSQLRASITRLYINQLKTSSKIGDLQNHLLFKLKNIGKAFTEALTNQEQVHHNLINSARQETQNQKAALSLEILKYQKEVRAQHAVMITDLTDIRSQNREIQALKKDFTDFQQKTESGIAHVSSHISEIIAYINRGGNDKKGESSSRSRSRLRMMKAEKVVVVVEAELIVADILV</sequence>
<feature type="region of interest" description="Disordered" evidence="2">
    <location>
        <begin position="1"/>
        <end position="40"/>
    </location>
</feature>